<evidence type="ECO:0000256" key="6">
    <source>
        <dbReference type="ARBA" id="ARBA00022679"/>
    </source>
</evidence>
<feature type="binding site" evidence="11">
    <location>
        <begin position="30"/>
        <end position="34"/>
    </location>
    <ligand>
        <name>GTP</name>
        <dbReference type="ChEBI" id="CHEBI:37565"/>
    </ligand>
</feature>
<keyword evidence="5 11" id="KW-0328">Glycosyltransferase</keyword>
<evidence type="ECO:0000256" key="5">
    <source>
        <dbReference type="ARBA" id="ARBA00022676"/>
    </source>
</evidence>
<evidence type="ECO:0000259" key="12">
    <source>
        <dbReference type="Pfam" id="PF14681"/>
    </source>
</evidence>
<comment type="cofactor">
    <cofactor evidence="11">
        <name>Mg(2+)</name>
        <dbReference type="ChEBI" id="CHEBI:18420"/>
    </cofactor>
    <text evidence="11">Binds 1 Mg(2+) ion per subunit. The magnesium is bound as Mg-PRPP.</text>
</comment>
<evidence type="ECO:0000313" key="14">
    <source>
        <dbReference type="Proteomes" id="UP000554766"/>
    </source>
</evidence>
<name>A0A7L4PBC9_9CREN</name>
<dbReference type="EC" id="2.4.2.9" evidence="3 11"/>
<dbReference type="Pfam" id="PF14681">
    <property type="entry name" value="UPRTase"/>
    <property type="match status" value="1"/>
</dbReference>
<evidence type="ECO:0000256" key="2">
    <source>
        <dbReference type="ARBA" id="ARBA00009516"/>
    </source>
</evidence>
<comment type="catalytic activity">
    <reaction evidence="11">
        <text>UMP + diphosphate = 5-phospho-alpha-D-ribose 1-diphosphate + uracil</text>
        <dbReference type="Rhea" id="RHEA:13017"/>
        <dbReference type="ChEBI" id="CHEBI:17568"/>
        <dbReference type="ChEBI" id="CHEBI:33019"/>
        <dbReference type="ChEBI" id="CHEBI:57865"/>
        <dbReference type="ChEBI" id="CHEBI:58017"/>
        <dbReference type="EC" id="2.4.2.9"/>
    </reaction>
</comment>
<evidence type="ECO:0000256" key="9">
    <source>
        <dbReference type="ARBA" id="ARBA00023134"/>
    </source>
</evidence>
<protein>
    <recommendedName>
        <fullName evidence="3 11">Uracil phosphoribosyltransferase</fullName>
        <ecNumber evidence="3 11">2.4.2.9</ecNumber>
    </recommendedName>
    <alternativeName>
        <fullName evidence="10 11">UMP pyrophosphorylase</fullName>
    </alternativeName>
    <alternativeName>
        <fullName evidence="11">UPRTase</fullName>
    </alternativeName>
</protein>
<evidence type="ECO:0000256" key="1">
    <source>
        <dbReference type="ARBA" id="ARBA00005180"/>
    </source>
</evidence>
<feature type="binding site" evidence="11">
    <location>
        <begin position="202"/>
        <end position="204"/>
    </location>
    <ligand>
        <name>uracil</name>
        <dbReference type="ChEBI" id="CHEBI:17568"/>
    </ligand>
</feature>
<dbReference type="EMBL" id="JAAVJF010000004">
    <property type="protein sequence ID" value="NYR15993.1"/>
    <property type="molecule type" value="Genomic_DNA"/>
</dbReference>
<keyword evidence="14" id="KW-1185">Reference proteome</keyword>
<feature type="binding site" evidence="11">
    <location>
        <begin position="133"/>
        <end position="141"/>
    </location>
    <ligand>
        <name>5-phospho-alpha-D-ribose 1-diphosphate</name>
        <dbReference type="ChEBI" id="CHEBI:58017"/>
    </ligand>
</feature>
<proteinExistence type="inferred from homology"/>
<dbReference type="RefSeq" id="WP_179790622.1">
    <property type="nucleotide sequence ID" value="NZ_JAAVJF010000004.1"/>
</dbReference>
<keyword evidence="8 11" id="KW-0460">Magnesium</keyword>
<comment type="activity regulation">
    <text evidence="11">Allosterically activated by GTP.</text>
</comment>
<dbReference type="InterPro" id="IPR005765">
    <property type="entry name" value="UPRT"/>
</dbReference>
<dbReference type="HAMAP" id="MF_01218_A">
    <property type="entry name" value="Upp_A"/>
    <property type="match status" value="1"/>
</dbReference>
<evidence type="ECO:0000256" key="3">
    <source>
        <dbReference type="ARBA" id="ARBA00011894"/>
    </source>
</evidence>
<comment type="similarity">
    <text evidence="2 11">Belongs to the UPRTase family.</text>
</comment>
<feature type="binding site" evidence="11">
    <location>
        <position position="104"/>
    </location>
    <ligand>
        <name>5-phospho-alpha-D-ribose 1-diphosphate</name>
        <dbReference type="ChEBI" id="CHEBI:58017"/>
    </ligand>
</feature>
<evidence type="ECO:0000256" key="8">
    <source>
        <dbReference type="ARBA" id="ARBA00022842"/>
    </source>
</evidence>
<keyword evidence="7 11" id="KW-0547">Nucleotide-binding</keyword>
<evidence type="ECO:0000256" key="4">
    <source>
        <dbReference type="ARBA" id="ARBA00022533"/>
    </source>
</evidence>
<evidence type="ECO:0000256" key="10">
    <source>
        <dbReference type="ARBA" id="ARBA00031082"/>
    </source>
</evidence>
<dbReference type="GO" id="GO:0006223">
    <property type="term" value="P:uracil salvage"/>
    <property type="evidence" value="ECO:0007669"/>
    <property type="project" value="InterPro"/>
</dbReference>
<dbReference type="InterPro" id="IPR034331">
    <property type="entry name" value="Upp_A"/>
</dbReference>
<keyword evidence="4 11" id="KW-0021">Allosteric enzyme</keyword>
<organism evidence="13 14">
    <name type="scientific">Pyrobaculum arsenaticum</name>
    <dbReference type="NCBI Taxonomy" id="121277"/>
    <lineage>
        <taxon>Archaea</taxon>
        <taxon>Thermoproteota</taxon>
        <taxon>Thermoprotei</taxon>
        <taxon>Thermoproteales</taxon>
        <taxon>Thermoproteaceae</taxon>
        <taxon>Pyrobaculum</taxon>
    </lineage>
</organism>
<dbReference type="AlphaFoldDB" id="A0A7L4PBC9"/>
<gene>
    <name evidence="11 13" type="primary">upp</name>
    <name evidence="13" type="ORF">HC235_08645</name>
</gene>
<dbReference type="Proteomes" id="UP000554766">
    <property type="component" value="Unassembled WGS sequence"/>
</dbReference>
<keyword evidence="9 11" id="KW-0342">GTP-binding</keyword>
<dbReference type="GO" id="GO:0044206">
    <property type="term" value="P:UMP salvage"/>
    <property type="evidence" value="ECO:0007669"/>
    <property type="project" value="UniProtKB-UniRule"/>
</dbReference>
<dbReference type="CDD" id="cd06223">
    <property type="entry name" value="PRTases_typeI"/>
    <property type="match status" value="1"/>
</dbReference>
<reference evidence="13 14" key="1">
    <citation type="journal article" date="2020" name="Nat. Commun.">
        <title>The structures of two archaeal type IV pili illuminate evolutionary relationships.</title>
        <authorList>
            <person name="Wang F."/>
            <person name="Baquero D.P."/>
            <person name="Su Z."/>
            <person name="Beltran L.C."/>
            <person name="Prangishvili D."/>
            <person name="Krupovic M."/>
            <person name="Egelman E.H."/>
        </authorList>
    </citation>
    <scope>NUCLEOTIDE SEQUENCE [LARGE SCALE GENOMIC DNA]</scope>
    <source>
        <strain evidence="13 14">2GA</strain>
    </source>
</reference>
<dbReference type="GO" id="GO:0005525">
    <property type="term" value="F:GTP binding"/>
    <property type="evidence" value="ECO:0007669"/>
    <property type="project" value="UniProtKB-KW"/>
</dbReference>
<keyword evidence="6 11" id="KW-0808">Transferase</keyword>
<dbReference type="SUPFAM" id="SSF53271">
    <property type="entry name" value="PRTase-like"/>
    <property type="match status" value="1"/>
</dbReference>
<feature type="domain" description="Phosphoribosyltransferase" evidence="12">
    <location>
        <begin position="6"/>
        <end position="211"/>
    </location>
</feature>
<dbReference type="GO" id="GO:0004845">
    <property type="term" value="F:uracil phosphoribosyltransferase activity"/>
    <property type="evidence" value="ECO:0007669"/>
    <property type="project" value="UniProtKB-UniRule"/>
</dbReference>
<dbReference type="NCBIfam" id="NF001097">
    <property type="entry name" value="PRK00129.1"/>
    <property type="match status" value="1"/>
</dbReference>
<evidence type="ECO:0000256" key="11">
    <source>
        <dbReference type="HAMAP-Rule" id="MF_01218"/>
    </source>
</evidence>
<feature type="binding site" evidence="11">
    <location>
        <position position="79"/>
    </location>
    <ligand>
        <name>5-phospho-alpha-D-ribose 1-diphosphate</name>
        <dbReference type="ChEBI" id="CHEBI:58017"/>
    </ligand>
</feature>
<sequence>MPVRIIDHVYAQYLLTRLRDKNTGSLDFRKGLVRLGRIIGYELVKTFPFRYVEVETPLGRAVGVDIIGLDKVVIVQILRAAMPLVEGLVKAFPNARLGVVAARRKEEEGYVDVEVFYSKMPSIGVEDTVIVADPMLATGTTMSKAIEEVYKTGTLGRLVVVSVIATPVGISRVLSRWPDTEIYTVAIDPELNDKAFIVPGLGDAGDRAFAT</sequence>
<dbReference type="InterPro" id="IPR029057">
    <property type="entry name" value="PRTase-like"/>
</dbReference>
<dbReference type="InterPro" id="IPR000836">
    <property type="entry name" value="PRTase_dom"/>
</dbReference>
<dbReference type="UniPathway" id="UPA00574">
    <property type="reaction ID" value="UER00636"/>
</dbReference>
<dbReference type="GO" id="GO:0000287">
    <property type="term" value="F:magnesium ion binding"/>
    <property type="evidence" value="ECO:0007669"/>
    <property type="project" value="UniProtKB-UniRule"/>
</dbReference>
<evidence type="ECO:0000256" key="7">
    <source>
        <dbReference type="ARBA" id="ARBA00022741"/>
    </source>
</evidence>
<dbReference type="Gene3D" id="3.40.50.2020">
    <property type="match status" value="1"/>
</dbReference>
<evidence type="ECO:0000313" key="13">
    <source>
        <dbReference type="EMBL" id="NYR15993.1"/>
    </source>
</evidence>
<accession>A0A7L4PBC9</accession>
<comment type="function">
    <text evidence="11">Catalyzes the conversion of uracil and 5-phospho-alpha-D-ribose 1-diphosphate (PRPP) to UMP and diphosphate.</text>
</comment>
<comment type="caution">
    <text evidence="13">The sequence shown here is derived from an EMBL/GenBank/DDBJ whole genome shotgun (WGS) entry which is preliminary data.</text>
</comment>
<dbReference type="NCBIfam" id="TIGR01091">
    <property type="entry name" value="upp"/>
    <property type="match status" value="1"/>
</dbReference>
<comment type="pathway">
    <text evidence="1 11">Pyrimidine metabolism; UMP biosynthesis via salvage pathway; UMP from uracil: step 1/1.</text>
</comment>
<feature type="binding site" evidence="11">
    <location>
        <position position="203"/>
    </location>
    <ligand>
        <name>5-phospho-alpha-D-ribose 1-diphosphate</name>
        <dbReference type="ChEBI" id="CHEBI:58017"/>
    </ligand>
</feature>
<feature type="binding site" evidence="11">
    <location>
        <position position="197"/>
    </location>
    <ligand>
        <name>uracil</name>
        <dbReference type="ChEBI" id="CHEBI:17568"/>
    </ligand>
</feature>